<feature type="transmembrane region" description="Helical" evidence="2">
    <location>
        <begin position="20"/>
        <end position="42"/>
    </location>
</feature>
<dbReference type="Proteomes" id="UP000034920">
    <property type="component" value="Unassembled WGS sequence"/>
</dbReference>
<dbReference type="InterPro" id="IPR007445">
    <property type="entry name" value="PilO"/>
</dbReference>
<keyword evidence="2" id="KW-0472">Membrane</keyword>
<accession>A0A0G0XBJ5</accession>
<reference evidence="3 4" key="1">
    <citation type="journal article" date="2015" name="Nature">
        <title>rRNA introns, odd ribosomes, and small enigmatic genomes across a large radiation of phyla.</title>
        <authorList>
            <person name="Brown C.T."/>
            <person name="Hug L.A."/>
            <person name="Thomas B.C."/>
            <person name="Sharon I."/>
            <person name="Castelle C.J."/>
            <person name="Singh A."/>
            <person name="Wilkins M.J."/>
            <person name="Williams K.H."/>
            <person name="Banfield J.F."/>
        </authorList>
    </citation>
    <scope>NUCLEOTIDE SEQUENCE [LARGE SCALE GENOMIC DNA]</scope>
</reference>
<name>A0A0G0XBJ5_UNCKA</name>
<feature type="region of interest" description="Disordered" evidence="1">
    <location>
        <begin position="254"/>
        <end position="282"/>
    </location>
</feature>
<dbReference type="AlphaFoldDB" id="A0A0G0XBJ5"/>
<evidence type="ECO:0008006" key="5">
    <source>
        <dbReference type="Google" id="ProtNLM"/>
    </source>
</evidence>
<dbReference type="EMBL" id="LCCA01000021">
    <property type="protein sequence ID" value="KKS21747.1"/>
    <property type="molecule type" value="Genomic_DNA"/>
</dbReference>
<evidence type="ECO:0000256" key="1">
    <source>
        <dbReference type="SAM" id="MobiDB-lite"/>
    </source>
</evidence>
<keyword evidence="2" id="KW-1133">Transmembrane helix</keyword>
<dbReference type="InterPro" id="IPR014717">
    <property type="entry name" value="Transl_elong_EF1B/ribsomal_bS6"/>
</dbReference>
<gene>
    <name evidence="3" type="ORF">UU80_C0021G0018</name>
</gene>
<keyword evidence="2" id="KW-0812">Transmembrane</keyword>
<proteinExistence type="predicted"/>
<dbReference type="STRING" id="1619103.UU80_C0021G0018"/>
<dbReference type="Pfam" id="PF04350">
    <property type="entry name" value="PilO"/>
    <property type="match status" value="1"/>
</dbReference>
<evidence type="ECO:0000313" key="3">
    <source>
        <dbReference type="EMBL" id="KKS21747.1"/>
    </source>
</evidence>
<protein>
    <recommendedName>
        <fullName evidence="5">Type IV pilus assembly protein PilO</fullName>
    </recommendedName>
</protein>
<sequence>MNLSSRTNFDAQTSALKDTLVNFIIPLISLGATAFLVLVIFYPSYRALPKLKHDKEAKEVLNNTLESKRNTLKKLLDYMSVVDENSALVKDVLVEVAMVPELLTQIDMIATESGLEVTKMNYSFTDLGVAPTANETEVSTATSSSYKVVNVTMGAKGNMEQFTNFLRNLENSARLVDVESFRYSNDTSEESTGLVITFDLKSPYLFVESTAVTDDAVTLDITDPEFTSMINKIKGLKYYRISIDEISSKVVQEASESAEEKTTQDVVVEEEDALEDNPFGGN</sequence>
<dbReference type="GO" id="GO:0043683">
    <property type="term" value="P:type IV pilus assembly"/>
    <property type="evidence" value="ECO:0007669"/>
    <property type="project" value="InterPro"/>
</dbReference>
<dbReference type="GO" id="GO:0043107">
    <property type="term" value="P:type IV pilus-dependent motility"/>
    <property type="evidence" value="ECO:0007669"/>
    <property type="project" value="InterPro"/>
</dbReference>
<dbReference type="Gene3D" id="3.30.70.60">
    <property type="match status" value="1"/>
</dbReference>
<evidence type="ECO:0000256" key="2">
    <source>
        <dbReference type="SAM" id="Phobius"/>
    </source>
</evidence>
<organism evidence="3 4">
    <name type="scientific">candidate division WWE3 bacterium GW2011_GWA1_41_8</name>
    <dbReference type="NCBI Taxonomy" id="1619103"/>
    <lineage>
        <taxon>Bacteria</taxon>
        <taxon>Katanobacteria</taxon>
    </lineage>
</organism>
<evidence type="ECO:0000313" key="4">
    <source>
        <dbReference type="Proteomes" id="UP000034920"/>
    </source>
</evidence>
<comment type="caution">
    <text evidence="3">The sequence shown here is derived from an EMBL/GenBank/DDBJ whole genome shotgun (WGS) entry which is preliminary data.</text>
</comment>